<evidence type="ECO:0000313" key="3">
    <source>
        <dbReference type="EMBL" id="GAA0683304.1"/>
    </source>
</evidence>
<evidence type="ECO:0000313" key="4">
    <source>
        <dbReference type="Proteomes" id="UP001499915"/>
    </source>
</evidence>
<protein>
    <submittedName>
        <fullName evidence="3">DUF262 domain-containing protein</fullName>
    </submittedName>
</protein>
<evidence type="ECO:0000259" key="2">
    <source>
        <dbReference type="Pfam" id="PF07510"/>
    </source>
</evidence>
<dbReference type="Pfam" id="PF07510">
    <property type="entry name" value="GmrSD_C"/>
    <property type="match status" value="1"/>
</dbReference>
<organism evidence="3 4">
    <name type="scientific">Marinobacterium maritimum</name>
    <dbReference type="NCBI Taxonomy" id="500162"/>
    <lineage>
        <taxon>Bacteria</taxon>
        <taxon>Pseudomonadati</taxon>
        <taxon>Pseudomonadota</taxon>
        <taxon>Gammaproteobacteria</taxon>
        <taxon>Oceanospirillales</taxon>
        <taxon>Oceanospirillaceae</taxon>
        <taxon>Marinobacterium</taxon>
    </lineage>
</organism>
<proteinExistence type="predicted"/>
<comment type="caution">
    <text evidence="3">The sequence shown here is derived from an EMBL/GenBank/DDBJ whole genome shotgun (WGS) entry which is preliminary data.</text>
</comment>
<keyword evidence="4" id="KW-1185">Reference proteome</keyword>
<dbReference type="InterPro" id="IPR004919">
    <property type="entry name" value="GmrSD_N"/>
</dbReference>
<dbReference type="PANTHER" id="PTHR35149:SF2">
    <property type="entry name" value="DUF262 DOMAIN-CONTAINING PROTEIN"/>
    <property type="match status" value="1"/>
</dbReference>
<dbReference type="InterPro" id="IPR011089">
    <property type="entry name" value="GmrSD_C"/>
</dbReference>
<sequence length="554" mass="63642">MNIKVDQTNLKKLLGVPDRQLTIPPYQRPYAWESEQIDELWHDITDTLDSSHFMGSVVLCSPDEQRPEVIDGQQRLTSIVLLLALIRDQYQALKPELVGRVQMFLENSYAAPDMRFKFRSGNSNLRVFTDFVLHAPDSPSRRNWASVAELDSHELNRNRNLIDNRERLAGYLTKHLELAHNPVQELECLEHKIMTGLQFVVIDVPDIANAFIIFETLNDRGLALSAGDLLKNHLLAAAAKVNESVETLAEDWDTIINNLEGGDITRFLRHYLLTSYAKVQKDDVFTLFKKELTSHGIKKLIKDLKQMSRFYGQFVKPELVSNAGVREVYQNLNTLRATMCYSALLAASPVLKADQLRDFARLCEVLTFRYSTICSKDSKELERVYHNAAKALATRGEEGLNDAIQTLQAASPTSEEFRIAFQHQTMGRHYIVNYIFRGLENYLEPEEKTLQNTQRVHIEHIMPQTLSSEWRDELGDDLEQHELYVNRWGNLTLLGGKLNISASNRVFKEKIDLYKGSKIKLTRKLPKHAAWGIKQIEQRQKALAKVADYVWKLH</sequence>
<name>A0ABN1I3A4_9GAMM</name>
<dbReference type="PANTHER" id="PTHR35149">
    <property type="entry name" value="SLL5132 PROTEIN"/>
    <property type="match status" value="1"/>
</dbReference>
<dbReference type="EMBL" id="BAAAET010000001">
    <property type="protein sequence ID" value="GAA0683304.1"/>
    <property type="molecule type" value="Genomic_DNA"/>
</dbReference>
<dbReference type="RefSeq" id="WP_343801955.1">
    <property type="nucleotide sequence ID" value="NZ_BAAAET010000001.1"/>
</dbReference>
<dbReference type="Pfam" id="PF03235">
    <property type="entry name" value="GmrSD_N"/>
    <property type="match status" value="1"/>
</dbReference>
<reference evidence="3 4" key="1">
    <citation type="journal article" date="2019" name="Int. J. Syst. Evol. Microbiol.">
        <title>The Global Catalogue of Microorganisms (GCM) 10K type strain sequencing project: providing services to taxonomists for standard genome sequencing and annotation.</title>
        <authorList>
            <consortium name="The Broad Institute Genomics Platform"/>
            <consortium name="The Broad Institute Genome Sequencing Center for Infectious Disease"/>
            <person name="Wu L."/>
            <person name="Ma J."/>
        </authorList>
    </citation>
    <scope>NUCLEOTIDE SEQUENCE [LARGE SCALE GENOMIC DNA]</scope>
    <source>
        <strain evidence="3 4">JCM 15134</strain>
    </source>
</reference>
<dbReference type="Proteomes" id="UP001499915">
    <property type="component" value="Unassembled WGS sequence"/>
</dbReference>
<feature type="domain" description="GmrSD restriction endonucleases C-terminal" evidence="2">
    <location>
        <begin position="415"/>
        <end position="546"/>
    </location>
</feature>
<evidence type="ECO:0000259" key="1">
    <source>
        <dbReference type="Pfam" id="PF03235"/>
    </source>
</evidence>
<accession>A0ABN1I3A4</accession>
<feature type="domain" description="GmrSD restriction endonucleases N-terminal" evidence="1">
    <location>
        <begin position="11"/>
        <end position="235"/>
    </location>
</feature>
<gene>
    <name evidence="3" type="ORF">GCM10009104_05510</name>
</gene>